<proteinExistence type="predicted"/>
<dbReference type="OrthoDB" id="2209940at2759"/>
<dbReference type="AlphaFoldDB" id="A0A317XG55"/>
<dbReference type="PANTHER" id="PTHR28255:SF1">
    <property type="entry name" value="UPF0303 PROTEIN YBR137W"/>
    <property type="match status" value="1"/>
</dbReference>
<dbReference type="FunCoup" id="A0A317XG55">
    <property type="interactions" value="11"/>
</dbReference>
<dbReference type="InParanoid" id="A0A317XG55"/>
<dbReference type="Pfam" id="PF03928">
    <property type="entry name" value="HbpS-like"/>
    <property type="match status" value="1"/>
</dbReference>
<dbReference type="InterPro" id="IPR005624">
    <property type="entry name" value="PduO/GlcC-like"/>
</dbReference>
<protein>
    <submittedName>
        <fullName evidence="1">Uncharacterized protein</fullName>
    </submittedName>
</protein>
<reference evidence="1 2" key="1">
    <citation type="journal article" date="2018" name="Mol. Biol. Evol.">
        <title>Broad Genomic Sampling Reveals a Smut Pathogenic Ancestry of the Fungal Clade Ustilaginomycotina.</title>
        <authorList>
            <person name="Kijpornyongpan T."/>
            <person name="Mondo S.J."/>
            <person name="Barry K."/>
            <person name="Sandor L."/>
            <person name="Lee J."/>
            <person name="Lipzen A."/>
            <person name="Pangilinan J."/>
            <person name="LaButti K."/>
            <person name="Hainaut M."/>
            <person name="Henrissat B."/>
            <person name="Grigoriev I.V."/>
            <person name="Spatafora J.W."/>
            <person name="Aime M.C."/>
        </authorList>
    </citation>
    <scope>NUCLEOTIDE SEQUENCE [LARGE SCALE GENOMIC DNA]</scope>
    <source>
        <strain evidence="1 2">MCA 3645</strain>
    </source>
</reference>
<dbReference type="SUPFAM" id="SSF143744">
    <property type="entry name" value="GlcG-like"/>
    <property type="match status" value="1"/>
</dbReference>
<evidence type="ECO:0000313" key="1">
    <source>
        <dbReference type="EMBL" id="PWY97313.1"/>
    </source>
</evidence>
<evidence type="ECO:0000313" key="2">
    <source>
        <dbReference type="Proteomes" id="UP000246740"/>
    </source>
</evidence>
<dbReference type="Proteomes" id="UP000246740">
    <property type="component" value="Unassembled WGS sequence"/>
</dbReference>
<dbReference type="InterPro" id="IPR038084">
    <property type="entry name" value="PduO/GlcC-like_sf"/>
</dbReference>
<dbReference type="EMBL" id="KZ819211">
    <property type="protein sequence ID" value="PWY97313.1"/>
    <property type="molecule type" value="Genomic_DNA"/>
</dbReference>
<dbReference type="Gene3D" id="3.30.450.150">
    <property type="entry name" value="Haem-degrading domain"/>
    <property type="match status" value="1"/>
</dbReference>
<gene>
    <name evidence="1" type="ORF">BCV70DRAFT_68482</name>
</gene>
<sequence>MAETKEELLAQISTIESQERSLVFESFSNDLAFELGSLVRSAFLSTFDPTTDGIVVSISLFSGHTLFACAAGNPRKLGPDNWDWVRRKTNTVRRYGLSSYLVGRTRLSKGKDLDGLGPDYAAHGGAFPINVKHCSTGPIGALVVSGLSQDKDHQLCVNAIQSLIAKSSSA</sequence>
<keyword evidence="2" id="KW-1185">Reference proteome</keyword>
<name>A0A317XG55_9BASI</name>
<dbReference type="PANTHER" id="PTHR28255">
    <property type="match status" value="1"/>
</dbReference>
<accession>A0A317XG55</accession>
<dbReference type="InterPro" id="IPR010371">
    <property type="entry name" value="YBR137W-like"/>
</dbReference>
<dbReference type="PIRSF" id="PIRSF008757">
    <property type="entry name" value="UCP008757"/>
    <property type="match status" value="1"/>
</dbReference>
<dbReference type="GO" id="GO:0072380">
    <property type="term" value="C:TRC complex"/>
    <property type="evidence" value="ECO:0007669"/>
    <property type="project" value="TreeGrafter"/>
</dbReference>
<organism evidence="1 2">
    <name type="scientific">Testicularia cyperi</name>
    <dbReference type="NCBI Taxonomy" id="1882483"/>
    <lineage>
        <taxon>Eukaryota</taxon>
        <taxon>Fungi</taxon>
        <taxon>Dikarya</taxon>
        <taxon>Basidiomycota</taxon>
        <taxon>Ustilaginomycotina</taxon>
        <taxon>Ustilaginomycetes</taxon>
        <taxon>Ustilaginales</taxon>
        <taxon>Anthracoideaceae</taxon>
        <taxon>Testicularia</taxon>
    </lineage>
</organism>
<dbReference type="GO" id="GO:0006620">
    <property type="term" value="P:post-translational protein targeting to endoplasmic reticulum membrane"/>
    <property type="evidence" value="ECO:0007669"/>
    <property type="project" value="TreeGrafter"/>
</dbReference>